<evidence type="ECO:0000256" key="5">
    <source>
        <dbReference type="ARBA" id="ARBA00022664"/>
    </source>
</evidence>
<evidence type="ECO:0000313" key="13">
    <source>
        <dbReference type="RefSeq" id="XP_039125128.1"/>
    </source>
</evidence>
<proteinExistence type="inferred from homology"/>
<comment type="subcellular location">
    <subcellularLocation>
        <location evidence="2">Cytoplasm</location>
    </subcellularLocation>
    <subcellularLocation>
        <location evidence="1">Nucleus</location>
    </subcellularLocation>
</comment>
<dbReference type="GO" id="GO:0008380">
    <property type="term" value="P:RNA splicing"/>
    <property type="evidence" value="ECO:0007669"/>
    <property type="project" value="UniProtKB-KW"/>
</dbReference>
<evidence type="ECO:0000256" key="2">
    <source>
        <dbReference type="ARBA" id="ARBA00004496"/>
    </source>
</evidence>
<reference evidence="13" key="1">
    <citation type="submission" date="2025-08" db="UniProtKB">
        <authorList>
            <consortium name="RefSeq"/>
        </authorList>
    </citation>
    <scope>IDENTIFICATION</scope>
</reference>
<evidence type="ECO:0000256" key="1">
    <source>
        <dbReference type="ARBA" id="ARBA00004123"/>
    </source>
</evidence>
<keyword evidence="8" id="KW-0539">Nucleus</keyword>
<keyword evidence="12" id="KW-1185">Reference proteome</keyword>
<dbReference type="Proteomes" id="UP001515500">
    <property type="component" value="Chromosome 5"/>
</dbReference>
<evidence type="ECO:0000256" key="6">
    <source>
        <dbReference type="ARBA" id="ARBA00022728"/>
    </source>
</evidence>
<evidence type="ECO:0000256" key="10">
    <source>
        <dbReference type="ARBA" id="ARBA00045970"/>
    </source>
</evidence>
<comment type="function">
    <text evidence="10">Protein associated with the U5 snRNP, during its maturation and its post-splicing recycling and which is required for spliceosomal tri-snRNP complex assembly in the nucleus. Has a molecular sequestering activity and transiently hinders SNRNP200 binding sites for constitutive splicing factors that intervene later during the assembly of the spliceosome and splicing. Together with its molecular sequestering activity, may also function as a molecular adapter and placeholder, coordinating the assembly of the U5 snRNP and its association with the U4/U6 di-snRNP.</text>
</comment>
<evidence type="ECO:0000256" key="9">
    <source>
        <dbReference type="ARBA" id="ARBA00035304"/>
    </source>
</evidence>
<dbReference type="GeneID" id="120261337"/>
<feature type="compositionally biased region" description="Basic and acidic residues" evidence="11">
    <location>
        <begin position="210"/>
        <end position="228"/>
    </location>
</feature>
<keyword evidence="7" id="KW-0508">mRNA splicing</keyword>
<keyword evidence="4" id="KW-0963">Cytoplasm</keyword>
<dbReference type="GO" id="GO:0006397">
    <property type="term" value="P:mRNA processing"/>
    <property type="evidence" value="ECO:0007669"/>
    <property type="project" value="UniProtKB-KW"/>
</dbReference>
<evidence type="ECO:0000256" key="3">
    <source>
        <dbReference type="ARBA" id="ARBA00010362"/>
    </source>
</evidence>
<feature type="compositionally biased region" description="Polar residues" evidence="11">
    <location>
        <begin position="37"/>
        <end position="49"/>
    </location>
</feature>
<organism evidence="12 13">
    <name type="scientific">Dioscorea cayennensis subsp. rotundata</name>
    <name type="common">White Guinea yam</name>
    <name type="synonym">Dioscorea rotundata</name>
    <dbReference type="NCBI Taxonomy" id="55577"/>
    <lineage>
        <taxon>Eukaryota</taxon>
        <taxon>Viridiplantae</taxon>
        <taxon>Streptophyta</taxon>
        <taxon>Embryophyta</taxon>
        <taxon>Tracheophyta</taxon>
        <taxon>Spermatophyta</taxon>
        <taxon>Magnoliopsida</taxon>
        <taxon>Liliopsida</taxon>
        <taxon>Dioscoreales</taxon>
        <taxon>Dioscoreaceae</taxon>
        <taxon>Dioscorea</taxon>
    </lineage>
</organism>
<dbReference type="PANTHER" id="PTHR13445:SF3">
    <property type="entry name" value="U5 SMALL NUCLEAR RIBONUCLEOPROTEIN TSSC4"/>
    <property type="match status" value="1"/>
</dbReference>
<dbReference type="GO" id="GO:0005737">
    <property type="term" value="C:cytoplasm"/>
    <property type="evidence" value="ECO:0007669"/>
    <property type="project" value="UniProtKB-SubCell"/>
</dbReference>
<name>A0AB40BDT5_DIOCR</name>
<feature type="compositionally biased region" description="Acidic residues" evidence="11">
    <location>
        <begin position="99"/>
        <end position="126"/>
    </location>
</feature>
<feature type="compositionally biased region" description="Acidic residues" evidence="11">
    <location>
        <begin position="410"/>
        <end position="421"/>
    </location>
</feature>
<feature type="compositionally biased region" description="Acidic residues" evidence="11">
    <location>
        <begin position="139"/>
        <end position="148"/>
    </location>
</feature>
<evidence type="ECO:0000256" key="8">
    <source>
        <dbReference type="ARBA" id="ARBA00023242"/>
    </source>
</evidence>
<comment type="similarity">
    <text evidence="3">Belongs to the TSSC4 family.</text>
</comment>
<dbReference type="InterPro" id="IPR029338">
    <property type="entry name" value="TSSC4"/>
</dbReference>
<dbReference type="AlphaFoldDB" id="A0AB40BDT5"/>
<keyword evidence="6" id="KW-0747">Spliceosome</keyword>
<feature type="compositionally biased region" description="Basic and acidic residues" evidence="11">
    <location>
        <begin position="53"/>
        <end position="72"/>
    </location>
</feature>
<feature type="region of interest" description="Disordered" evidence="11">
    <location>
        <begin position="410"/>
        <end position="445"/>
    </location>
</feature>
<evidence type="ECO:0000256" key="7">
    <source>
        <dbReference type="ARBA" id="ARBA00023187"/>
    </source>
</evidence>
<feature type="region of interest" description="Disordered" evidence="11">
    <location>
        <begin position="37"/>
        <end position="152"/>
    </location>
</feature>
<evidence type="ECO:0000313" key="12">
    <source>
        <dbReference type="Proteomes" id="UP001515500"/>
    </source>
</evidence>
<dbReference type="GO" id="GO:0005681">
    <property type="term" value="C:spliceosomal complex"/>
    <property type="evidence" value="ECO:0007669"/>
    <property type="project" value="UniProtKB-KW"/>
</dbReference>
<dbReference type="RefSeq" id="XP_039125128.1">
    <property type="nucleotide sequence ID" value="XM_039269194.1"/>
</dbReference>
<evidence type="ECO:0000256" key="11">
    <source>
        <dbReference type="SAM" id="MobiDB-lite"/>
    </source>
</evidence>
<keyword evidence="5" id="KW-0507">mRNA processing</keyword>
<accession>A0AB40BDT5</accession>
<gene>
    <name evidence="13" type="primary">LOC120261337</name>
</gene>
<sequence>MERAKRETEAEIERAAMDESFELRVKRLFGSHLFDTVPNSSFPTSSWSVASGEVERREWNRERGADLEREDIPCASAFDEGGCFSKKYKGGRGRKENFEADLDDLGDDDDDDDDDEEEGKGEDAEEREIRSSVGLDPTLDNEDEEDEYDKAAFFKDDMDERVYMRDVKDHGPHLSYYSIISDPFDESFEEINPYQRDPRADHFAARNRINEDKEAAITDPHVNTDKPAMDLQGKITEVDAGLKPILKRKEVVVNPRPKKRVRFDPGCENNHDKVPHEVQDFHMVPQSMETTAVSDEDSTLHQETTPAVPDYIKNPAKYTRYTFDSSDDFDDRANRSAFEDFRNLLKQSKPENLEPEFTLDLPHSILFTPQKKKAGDPMSVDDSQKILVMGKEPEHNLVHTMGIAAGEAQENDACEMEEDDITERNLNARKADRKYRSKTSTSDPA</sequence>
<feature type="region of interest" description="Disordered" evidence="11">
    <location>
        <begin position="210"/>
        <end position="230"/>
    </location>
</feature>
<dbReference type="PANTHER" id="PTHR13445">
    <property type="entry name" value="TUMOR SUPPRESSING SUBTRANSFERABLE CANDIDATE 4 TSSC4"/>
    <property type="match status" value="1"/>
</dbReference>
<protein>
    <recommendedName>
        <fullName evidence="9">U5 small nuclear ribonucleoprotein TSSC4</fullName>
    </recommendedName>
</protein>
<evidence type="ECO:0000256" key="4">
    <source>
        <dbReference type="ARBA" id="ARBA00022490"/>
    </source>
</evidence>